<gene>
    <name evidence="1" type="ORF">D3P08_00440</name>
</gene>
<dbReference type="AlphaFoldDB" id="A0A3A1VKE0"/>
<dbReference type="RefSeq" id="WP_119597471.1">
    <property type="nucleotide sequence ID" value="NZ_QXQA01000001.1"/>
</dbReference>
<proteinExistence type="predicted"/>
<name>A0A3A1VKE0_9BACL</name>
<evidence type="ECO:0000313" key="2">
    <source>
        <dbReference type="Proteomes" id="UP000266482"/>
    </source>
</evidence>
<sequence>MNAVRLYDTPEQFAEMMVNQLRSSMGALVKQTEGEALLLKVSLDAGKPEEELTISLHDTYRSYMASGDLNAAVDYLNQIVKTSSYMQRYQEEMCKLDASYLFPAVRDERYVTEAGRDMEFLSDPFLPGLRIIYLEIKGGVTKIVNKSMLERNPRLSEEKMRRLAYRNLRAAGWQKPRISLTSPFCKSCTIEIYSEPPHPIDYQFSMPEWRSLYLPDNYVIAYTNRQYMMLLRSYEPMDSEAQVKRLVQKSKFSEIVKRSFHVMPNPVSVNMYWVHKGKTVQL</sequence>
<accession>A0A3A1VKE0</accession>
<dbReference type="EMBL" id="QXQA01000001">
    <property type="protein sequence ID" value="RIX60096.1"/>
    <property type="molecule type" value="Genomic_DNA"/>
</dbReference>
<dbReference type="Proteomes" id="UP000266482">
    <property type="component" value="Unassembled WGS sequence"/>
</dbReference>
<evidence type="ECO:0000313" key="1">
    <source>
        <dbReference type="EMBL" id="RIX60096.1"/>
    </source>
</evidence>
<dbReference type="OrthoDB" id="2594189at2"/>
<keyword evidence="2" id="KW-1185">Reference proteome</keyword>
<protein>
    <submittedName>
        <fullName evidence="1">Uncharacterized protein</fullName>
    </submittedName>
</protein>
<comment type="caution">
    <text evidence="1">The sequence shown here is derived from an EMBL/GenBank/DDBJ whole genome shotgun (WGS) entry which is preliminary data.</text>
</comment>
<reference evidence="1 2" key="1">
    <citation type="submission" date="2018-09" db="EMBL/GenBank/DDBJ databases">
        <title>Paenibacillus aracenensis nov. sp. isolated from a cave in southern Spain.</title>
        <authorList>
            <person name="Jurado V."/>
            <person name="Gutierrez-Patricio S."/>
            <person name="Gonzalez-Pimentel J.L."/>
            <person name="Miller A.Z."/>
            <person name="Laiz L."/>
            <person name="Saiz-Jimenez C."/>
        </authorList>
    </citation>
    <scope>NUCLEOTIDE SEQUENCE [LARGE SCALE GENOMIC DNA]</scope>
    <source>
        <strain evidence="1 2">DSM 22867</strain>
    </source>
</reference>
<organism evidence="1 2">
    <name type="scientific">Paenibacillus nanensis</name>
    <dbReference type="NCBI Taxonomy" id="393251"/>
    <lineage>
        <taxon>Bacteria</taxon>
        <taxon>Bacillati</taxon>
        <taxon>Bacillota</taxon>
        <taxon>Bacilli</taxon>
        <taxon>Bacillales</taxon>
        <taxon>Paenibacillaceae</taxon>
        <taxon>Paenibacillus</taxon>
    </lineage>
</organism>